<feature type="domain" description="HNH nuclease" evidence="2">
    <location>
        <begin position="63"/>
        <end position="106"/>
    </location>
</feature>
<dbReference type="Pfam" id="PF07463">
    <property type="entry name" value="NUMOD4"/>
    <property type="match status" value="1"/>
</dbReference>
<organism evidence="3 4">
    <name type="scientific">Levilactobacillus spicheri</name>
    <dbReference type="NCBI Taxonomy" id="216463"/>
    <lineage>
        <taxon>Bacteria</taxon>
        <taxon>Bacillati</taxon>
        <taxon>Bacillota</taxon>
        <taxon>Bacilli</taxon>
        <taxon>Lactobacillales</taxon>
        <taxon>Lactobacillaceae</taxon>
        <taxon>Levilactobacillus</taxon>
    </lineage>
</organism>
<dbReference type="Proteomes" id="UP000321691">
    <property type="component" value="Unassembled WGS sequence"/>
</dbReference>
<dbReference type="SUPFAM" id="SSF54060">
    <property type="entry name" value="His-Me finger endonucleases"/>
    <property type="match status" value="1"/>
</dbReference>
<keyword evidence="4" id="KW-1185">Reference proteome</keyword>
<dbReference type="InterPro" id="IPR003615">
    <property type="entry name" value="HNH_nuc"/>
</dbReference>
<evidence type="ECO:0000259" key="2">
    <source>
        <dbReference type="Pfam" id="PF13392"/>
    </source>
</evidence>
<dbReference type="Pfam" id="PF13392">
    <property type="entry name" value="HNH_3"/>
    <property type="match status" value="1"/>
</dbReference>
<evidence type="ECO:0000313" key="3">
    <source>
        <dbReference type="EMBL" id="GEO65915.1"/>
    </source>
</evidence>
<accession>A0ABQ0WMQ3</accession>
<dbReference type="RefSeq" id="WP_082605087.1">
    <property type="nucleotide sequence ID" value="NZ_BJZI01000003.1"/>
</dbReference>
<dbReference type="InterPro" id="IPR044925">
    <property type="entry name" value="His-Me_finger_sf"/>
</dbReference>
<evidence type="ECO:0000313" key="4">
    <source>
        <dbReference type="Proteomes" id="UP000321691"/>
    </source>
</evidence>
<feature type="domain" description="NUMOD4" evidence="1">
    <location>
        <begin position="2"/>
        <end position="54"/>
    </location>
</feature>
<proteinExistence type="predicted"/>
<dbReference type="Gene3D" id="3.90.75.20">
    <property type="match status" value="1"/>
</dbReference>
<name>A0ABQ0WMQ3_9LACO</name>
<evidence type="ECO:0008006" key="5">
    <source>
        <dbReference type="Google" id="ProtNLM"/>
    </source>
</evidence>
<dbReference type="InterPro" id="IPR010902">
    <property type="entry name" value="NUMOD4"/>
</dbReference>
<reference evidence="3 4" key="1">
    <citation type="submission" date="2019-07" db="EMBL/GenBank/DDBJ databases">
        <title>Whole genome shotgun sequence of Lactobacillus spicheri NBRC 107155.</title>
        <authorList>
            <person name="Hosoyama A."/>
            <person name="Uohara A."/>
            <person name="Ohji S."/>
            <person name="Ichikawa N."/>
        </authorList>
    </citation>
    <scope>NUCLEOTIDE SEQUENCE [LARGE SCALE GENOMIC DNA]</scope>
    <source>
        <strain evidence="3 4">NBRC 107155</strain>
    </source>
</reference>
<gene>
    <name evidence="3" type="ORF">LSP04_03340</name>
</gene>
<comment type="caution">
    <text evidence="3">The sequence shown here is derived from an EMBL/GenBank/DDBJ whole genome shotgun (WGS) entry which is preliminary data.</text>
</comment>
<evidence type="ECO:0000259" key="1">
    <source>
        <dbReference type="Pfam" id="PF07463"/>
    </source>
</evidence>
<protein>
    <recommendedName>
        <fullName evidence="5">HNH nuclease domain-containing protein</fullName>
    </recommendedName>
</protein>
<sequence>MEHWKTVDDYKNLYEVSSYGRIRSLDRFDRLGRITWGKVLSPTNNGNGYYSVMLCKPNSKRRCYVHRLVATAFVDNPNSFLEINHKDMNPGNNRASNLEWCSRKYNVNYGDHNVKLSHTKGEPFKAINCLTHESSLFYSKDTAASELHIGRDKIVKGLKEGKISYFFKGQKFSWYFERLQPK</sequence>
<dbReference type="EMBL" id="BJZI01000003">
    <property type="protein sequence ID" value="GEO65915.1"/>
    <property type="molecule type" value="Genomic_DNA"/>
</dbReference>